<evidence type="ECO:0000256" key="4">
    <source>
        <dbReference type="ARBA" id="ARBA00022771"/>
    </source>
</evidence>
<feature type="transmembrane region" description="Helical" evidence="10">
    <location>
        <begin position="393"/>
        <end position="415"/>
    </location>
</feature>
<organism evidence="12 13">
    <name type="scientific">Pristionchus mayeri</name>
    <dbReference type="NCBI Taxonomy" id="1317129"/>
    <lineage>
        <taxon>Eukaryota</taxon>
        <taxon>Metazoa</taxon>
        <taxon>Ecdysozoa</taxon>
        <taxon>Nematoda</taxon>
        <taxon>Chromadorea</taxon>
        <taxon>Rhabditida</taxon>
        <taxon>Rhabditina</taxon>
        <taxon>Diplogasteromorpha</taxon>
        <taxon>Diplogasteroidea</taxon>
        <taxon>Neodiplogasteridae</taxon>
        <taxon>Pristionchus</taxon>
    </lineage>
</organism>
<dbReference type="GO" id="GO:0043161">
    <property type="term" value="P:proteasome-mediated ubiquitin-dependent protein catabolic process"/>
    <property type="evidence" value="ECO:0007669"/>
    <property type="project" value="TreeGrafter"/>
</dbReference>
<sequence length="729" mass="81332">MSAMDAIRDRMLLEFQQFDLNELRQNGQQRVHASVELLKTLTLCVAEIALRLPGLILLELWWRSRGATFDEMAEGIVQGMPAAPFRSFFDMNAILDFVHSRQVESTAATIISVSVLFFSFAFLALSLQHVLRLYAHFASIILFGVAHSMSTTYVSLEENSGVDVLKLDEFVKLERHGFHFLAQLLLAVLQATLLGLQSEVGRVCLAFYTAPIVARMCSFPLSNLMFVHNLSCSLTMFSIMVYVMFGVPRFWESIIEGGGTIRTLLATRGLAVGAASIWRRLRLSELLTWAWLTMFAMRCYIEMVEKGRSWRETWPVILEGIAETTNTPLTMLALALTVSHVCAWALRAVKWFIAAHSWQPQHVLAHSSYMELGLLLLVCTQTGLLGMKNEQKAALLALVLFIVLSALLHTLFDLVNTQLVILATSRDMARFRHMRTLCTCCALIPACAATASTAYAYLPMDLWTCVLLSNCFLTAVHAASAIVQYMITRAEATAESWMLADSATFACDVITKLLEVGCTMFVIAAGSWVTVNGEWTVASFGVLLLQVVFNVIQKIDLICELFRKRSEAQANLERLAVASDEQIRVNADVCAICLQDLTEGQVRVTPCSHLFHSPCLKKWLSVKQVCPLCYSDMAVKKVSSRATSRAGSIAESDGRPQVRRRPRAGERMNGEDLQRELDRINRQLDGARDFWPLIGINYDSDDFESDGELVDVPRLADDDDELPPVPDGI</sequence>
<dbReference type="Pfam" id="PF13705">
    <property type="entry name" value="TRC8_N"/>
    <property type="match status" value="1"/>
</dbReference>
<feature type="transmembrane region" description="Helical" evidence="10">
    <location>
        <begin position="227"/>
        <end position="245"/>
    </location>
</feature>
<dbReference type="InterPro" id="IPR025754">
    <property type="entry name" value="TRC8_N_dom"/>
</dbReference>
<keyword evidence="4 8" id="KW-0863">Zinc-finger</keyword>
<evidence type="ECO:0000256" key="9">
    <source>
        <dbReference type="SAM" id="MobiDB-lite"/>
    </source>
</evidence>
<dbReference type="Gene3D" id="3.30.40.10">
    <property type="entry name" value="Zinc/RING finger domain, C3HC4 (zinc finger)"/>
    <property type="match status" value="1"/>
</dbReference>
<dbReference type="PROSITE" id="PS50089">
    <property type="entry name" value="ZF_RING_2"/>
    <property type="match status" value="1"/>
</dbReference>
<evidence type="ECO:0000256" key="2">
    <source>
        <dbReference type="ARBA" id="ARBA00022692"/>
    </source>
</evidence>
<evidence type="ECO:0000256" key="5">
    <source>
        <dbReference type="ARBA" id="ARBA00022833"/>
    </source>
</evidence>
<gene>
    <name evidence="12" type="ORF">PMAYCL1PPCAC_24777</name>
</gene>
<name>A0AAN5I6P6_9BILA</name>
<evidence type="ECO:0000313" key="13">
    <source>
        <dbReference type="Proteomes" id="UP001328107"/>
    </source>
</evidence>
<keyword evidence="13" id="KW-1185">Reference proteome</keyword>
<comment type="subcellular location">
    <subcellularLocation>
        <location evidence="1">Membrane</location>
        <topology evidence="1">Multi-pass membrane protein</topology>
    </subcellularLocation>
</comment>
<evidence type="ECO:0000259" key="11">
    <source>
        <dbReference type="PROSITE" id="PS50089"/>
    </source>
</evidence>
<dbReference type="GO" id="GO:0016020">
    <property type="term" value="C:membrane"/>
    <property type="evidence" value="ECO:0007669"/>
    <property type="project" value="UniProtKB-SubCell"/>
</dbReference>
<dbReference type="InterPro" id="IPR013083">
    <property type="entry name" value="Znf_RING/FYVE/PHD"/>
</dbReference>
<dbReference type="PANTHER" id="PTHR22763:SF191">
    <property type="entry name" value="RING FINGER PROTEIN 145 HOMOLOG"/>
    <property type="match status" value="1"/>
</dbReference>
<protein>
    <recommendedName>
        <fullName evidence="11">RING-type domain-containing protein</fullName>
    </recommendedName>
</protein>
<dbReference type="InterPro" id="IPR001841">
    <property type="entry name" value="Znf_RING"/>
</dbReference>
<proteinExistence type="predicted"/>
<dbReference type="GO" id="GO:0008270">
    <property type="term" value="F:zinc ion binding"/>
    <property type="evidence" value="ECO:0007669"/>
    <property type="project" value="UniProtKB-KW"/>
</dbReference>
<feature type="transmembrane region" description="Helical" evidence="10">
    <location>
        <begin position="436"/>
        <end position="460"/>
    </location>
</feature>
<reference evidence="13" key="1">
    <citation type="submission" date="2022-10" db="EMBL/GenBank/DDBJ databases">
        <title>Genome assembly of Pristionchus species.</title>
        <authorList>
            <person name="Yoshida K."/>
            <person name="Sommer R.J."/>
        </authorList>
    </citation>
    <scope>NUCLEOTIDE SEQUENCE [LARGE SCALE GENOMIC DNA]</scope>
    <source>
        <strain evidence="13">RS5460</strain>
    </source>
</reference>
<dbReference type="GO" id="GO:0012505">
    <property type="term" value="C:endomembrane system"/>
    <property type="evidence" value="ECO:0007669"/>
    <property type="project" value="TreeGrafter"/>
</dbReference>
<dbReference type="EMBL" id="BTRK01000005">
    <property type="protein sequence ID" value="GMR54582.1"/>
    <property type="molecule type" value="Genomic_DNA"/>
</dbReference>
<dbReference type="GO" id="GO:0036503">
    <property type="term" value="P:ERAD pathway"/>
    <property type="evidence" value="ECO:0007669"/>
    <property type="project" value="TreeGrafter"/>
</dbReference>
<evidence type="ECO:0000256" key="10">
    <source>
        <dbReference type="SAM" id="Phobius"/>
    </source>
</evidence>
<evidence type="ECO:0000313" key="12">
    <source>
        <dbReference type="EMBL" id="GMR54582.1"/>
    </source>
</evidence>
<keyword evidence="5" id="KW-0862">Zinc</keyword>
<keyword evidence="7 10" id="KW-0472">Membrane</keyword>
<dbReference type="GO" id="GO:0061630">
    <property type="term" value="F:ubiquitin protein ligase activity"/>
    <property type="evidence" value="ECO:0007669"/>
    <property type="project" value="TreeGrafter"/>
</dbReference>
<dbReference type="Pfam" id="PF13639">
    <property type="entry name" value="zf-RING_2"/>
    <property type="match status" value="1"/>
</dbReference>
<accession>A0AAN5I6P6</accession>
<feature type="transmembrane region" description="Helical" evidence="10">
    <location>
        <begin position="134"/>
        <end position="156"/>
    </location>
</feature>
<keyword evidence="2 10" id="KW-0812">Transmembrane</keyword>
<evidence type="ECO:0000256" key="8">
    <source>
        <dbReference type="PROSITE-ProRule" id="PRU00175"/>
    </source>
</evidence>
<keyword evidence="3" id="KW-0479">Metal-binding</keyword>
<feature type="region of interest" description="Disordered" evidence="9">
    <location>
        <begin position="645"/>
        <end position="671"/>
    </location>
</feature>
<dbReference type="SUPFAM" id="SSF57850">
    <property type="entry name" value="RING/U-box"/>
    <property type="match status" value="1"/>
</dbReference>
<evidence type="ECO:0000256" key="1">
    <source>
        <dbReference type="ARBA" id="ARBA00004141"/>
    </source>
</evidence>
<dbReference type="InterPro" id="IPR050731">
    <property type="entry name" value="HRD1_E3_ubiq-ligases"/>
</dbReference>
<dbReference type="Proteomes" id="UP001328107">
    <property type="component" value="Unassembled WGS sequence"/>
</dbReference>
<dbReference type="PANTHER" id="PTHR22763">
    <property type="entry name" value="RING ZINC FINGER PROTEIN"/>
    <property type="match status" value="1"/>
</dbReference>
<feature type="transmembrane region" description="Helical" evidence="10">
    <location>
        <begin position="176"/>
        <end position="196"/>
    </location>
</feature>
<dbReference type="SMART" id="SM00744">
    <property type="entry name" value="RINGv"/>
    <property type="match status" value="1"/>
</dbReference>
<dbReference type="SMART" id="SM00184">
    <property type="entry name" value="RING"/>
    <property type="match status" value="1"/>
</dbReference>
<evidence type="ECO:0000256" key="6">
    <source>
        <dbReference type="ARBA" id="ARBA00022989"/>
    </source>
</evidence>
<feature type="transmembrane region" description="Helical" evidence="10">
    <location>
        <begin position="107"/>
        <end position="127"/>
    </location>
</feature>
<dbReference type="InterPro" id="IPR011016">
    <property type="entry name" value="Znf_RING-CH"/>
</dbReference>
<feature type="domain" description="RING-type" evidence="11">
    <location>
        <begin position="590"/>
        <end position="629"/>
    </location>
</feature>
<evidence type="ECO:0000256" key="3">
    <source>
        <dbReference type="ARBA" id="ARBA00022723"/>
    </source>
</evidence>
<dbReference type="AlphaFoldDB" id="A0AAN5I6P6"/>
<comment type="caution">
    <text evidence="12">The sequence shown here is derived from an EMBL/GenBank/DDBJ whole genome shotgun (WGS) entry which is preliminary data.</text>
</comment>
<evidence type="ECO:0000256" key="7">
    <source>
        <dbReference type="ARBA" id="ARBA00023136"/>
    </source>
</evidence>
<keyword evidence="6 10" id="KW-1133">Transmembrane helix</keyword>